<dbReference type="GO" id="GO:0009306">
    <property type="term" value="P:protein secretion"/>
    <property type="evidence" value="ECO:0007669"/>
    <property type="project" value="InterPro"/>
</dbReference>
<name>A0A0F6SGA6_9BACT</name>
<evidence type="ECO:0000313" key="10">
    <source>
        <dbReference type="EMBL" id="AKF08359.1"/>
    </source>
</evidence>
<reference evidence="10 11" key="1">
    <citation type="submission" date="2015-03" db="EMBL/GenBank/DDBJ databases">
        <title>Genome assembly of Sandaracinus amylolyticus DSM 53668.</title>
        <authorList>
            <person name="Sharma G."/>
            <person name="Subramanian S."/>
        </authorList>
    </citation>
    <scope>NUCLEOTIDE SEQUENCE [LARGE SCALE GENOMIC DNA]</scope>
    <source>
        <strain evidence="10 11">DSM 53668</strain>
    </source>
</reference>
<proteinExistence type="inferred from homology"/>
<evidence type="ECO:0000256" key="6">
    <source>
        <dbReference type="RuleBase" id="RU004003"/>
    </source>
</evidence>
<evidence type="ECO:0000256" key="4">
    <source>
        <dbReference type="ARBA" id="ARBA00023136"/>
    </source>
</evidence>
<dbReference type="InterPro" id="IPR001775">
    <property type="entry name" value="GspD/PilQ"/>
</dbReference>
<keyword evidence="3" id="KW-0732">Signal</keyword>
<dbReference type="PANTHER" id="PTHR30604:SF1">
    <property type="entry name" value="DNA UTILIZATION PROTEIN HOFQ"/>
    <property type="match status" value="1"/>
</dbReference>
<dbReference type="SMART" id="SM00965">
    <property type="entry name" value="STN"/>
    <property type="match status" value="1"/>
</dbReference>
<comment type="subcellular location">
    <subcellularLocation>
        <location evidence="7">Cell outer membrane</location>
    </subcellularLocation>
    <subcellularLocation>
        <location evidence="1">Membrane</location>
    </subcellularLocation>
</comment>
<dbReference type="InterPro" id="IPR005644">
    <property type="entry name" value="NolW-like"/>
</dbReference>
<dbReference type="Pfam" id="PF03958">
    <property type="entry name" value="Secretin_N"/>
    <property type="match status" value="1"/>
</dbReference>
<keyword evidence="5" id="KW-0998">Cell outer membrane</keyword>
<dbReference type="EMBL" id="CP011125">
    <property type="protein sequence ID" value="AKF08359.1"/>
    <property type="molecule type" value="Genomic_DNA"/>
</dbReference>
<dbReference type="PRINTS" id="PR00811">
    <property type="entry name" value="BCTERIALGSPD"/>
</dbReference>
<dbReference type="KEGG" id="samy:DB32_005508"/>
<dbReference type="Pfam" id="PF00263">
    <property type="entry name" value="Secretin"/>
    <property type="match status" value="1"/>
</dbReference>
<dbReference type="Proteomes" id="UP000034883">
    <property type="component" value="Chromosome"/>
</dbReference>
<dbReference type="InterPro" id="IPR004846">
    <property type="entry name" value="T2SS/T3SS_dom"/>
</dbReference>
<evidence type="ECO:0000256" key="2">
    <source>
        <dbReference type="ARBA" id="ARBA00022448"/>
    </source>
</evidence>
<dbReference type="NCBIfam" id="TIGR02515">
    <property type="entry name" value="IV_pilus_PilQ"/>
    <property type="match status" value="1"/>
</dbReference>
<keyword evidence="2 7" id="KW-0813">Transport</keyword>
<evidence type="ECO:0000256" key="3">
    <source>
        <dbReference type="ARBA" id="ARBA00022729"/>
    </source>
</evidence>
<feature type="compositionally biased region" description="Low complexity" evidence="8">
    <location>
        <begin position="166"/>
        <end position="176"/>
    </location>
</feature>
<dbReference type="InterPro" id="IPR011662">
    <property type="entry name" value="Secretin/TonB_short_N"/>
</dbReference>
<dbReference type="Gene3D" id="3.30.1370.130">
    <property type="match status" value="1"/>
</dbReference>
<evidence type="ECO:0000259" key="9">
    <source>
        <dbReference type="SMART" id="SM00965"/>
    </source>
</evidence>
<dbReference type="AlphaFoldDB" id="A0A0F6SGA6"/>
<evidence type="ECO:0000256" key="1">
    <source>
        <dbReference type="ARBA" id="ARBA00004370"/>
    </source>
</evidence>
<keyword evidence="4" id="KW-0472">Membrane</keyword>
<feature type="region of interest" description="Disordered" evidence="8">
    <location>
        <begin position="155"/>
        <end position="176"/>
    </location>
</feature>
<dbReference type="PANTHER" id="PTHR30604">
    <property type="entry name" value="PROTEIN TRANSPORT PROTEIN HOFQ"/>
    <property type="match status" value="1"/>
</dbReference>
<keyword evidence="11" id="KW-1185">Reference proteome</keyword>
<evidence type="ECO:0000256" key="8">
    <source>
        <dbReference type="SAM" id="MobiDB-lite"/>
    </source>
</evidence>
<feature type="domain" description="Secretin/TonB short N-terminal" evidence="9">
    <location>
        <begin position="367"/>
        <end position="415"/>
    </location>
</feature>
<dbReference type="Gene3D" id="3.30.1370.120">
    <property type="match status" value="1"/>
</dbReference>
<dbReference type="GO" id="GO:0009279">
    <property type="term" value="C:cell outer membrane"/>
    <property type="evidence" value="ECO:0007669"/>
    <property type="project" value="UniProtKB-SubCell"/>
</dbReference>
<dbReference type="InterPro" id="IPR013355">
    <property type="entry name" value="Pilus_4_PilQ"/>
</dbReference>
<accession>A0A0F6SGA6</accession>
<dbReference type="STRING" id="927083.DB32_005508"/>
<dbReference type="InterPro" id="IPR038591">
    <property type="entry name" value="NolW-like_sf"/>
</dbReference>
<evidence type="ECO:0000313" key="11">
    <source>
        <dbReference type="Proteomes" id="UP000034883"/>
    </source>
</evidence>
<protein>
    <submittedName>
        <fullName evidence="10">Type IV pilus biogenesis protein PilQ</fullName>
    </submittedName>
</protein>
<dbReference type="InterPro" id="IPR051808">
    <property type="entry name" value="Type_IV_pilus_biogenesis"/>
</dbReference>
<dbReference type="Pfam" id="PF07660">
    <property type="entry name" value="STN"/>
    <property type="match status" value="1"/>
</dbReference>
<comment type="similarity">
    <text evidence="6">Belongs to the bacterial secretin family.</text>
</comment>
<gene>
    <name evidence="10" type="ORF">DB32_005508</name>
</gene>
<evidence type="ECO:0000256" key="5">
    <source>
        <dbReference type="ARBA" id="ARBA00023237"/>
    </source>
</evidence>
<organism evidence="10 11">
    <name type="scientific">Sandaracinus amylolyticus</name>
    <dbReference type="NCBI Taxonomy" id="927083"/>
    <lineage>
        <taxon>Bacteria</taxon>
        <taxon>Pseudomonadati</taxon>
        <taxon>Myxococcota</taxon>
        <taxon>Polyangia</taxon>
        <taxon>Polyangiales</taxon>
        <taxon>Sandaracinaceae</taxon>
        <taxon>Sandaracinus</taxon>
    </lineage>
</organism>
<sequence>MRIARRAFEDHDVGREESSMRRLFPIVAIVALLWQGTSAVRAQPASSARVEALALRGDETRADVVIRGAFDVPVYAVRSREGGRVVVVDVQGASLADAGASLEGDASLITRTTSSTSAHGVRIELETRSAVSYRVRASSGRIQLRLEALPDASDESESAVPVVSGAEEPASEPAADAPLAVRGVSVERRDGRDRVVVSLSRGAEFRLLPGRVGPARLELPAAEIAPGARREVRVEGDGAVVRSVRVRSSDGRTIVEVDRAEGATGTAIREGDRIVWLFAAPPPSADTRPRSRTIARETHLDDELGTLEDAGASEIESEEAAAFLTDVPLQVDAARGSRQYRGRRIDLDFNNADIHNILRLLAEVGGVNIVTSDDVSGTVTIRMRNVPWDQALEVVLQAKGLGMVRRGNLIRVAPLSTLEKEREAAIARRKQQVELAPLETRLVPVSYATASELEPRVRELLSPRGTVSVDERTNVLIVRDMVEALDDVEELVRTLDTQTPQVLVEARIVEATSQYIRDVGIQWGGDVTMSTATGNPTGLVFPSSVGVAGGASDQTTPTAGLSPFSRQVAVPNFGVNLPATVGTGNGGAIGLTLGSLGGNVHLAVRLSAAEASGTVRIISSPRILTLDNHEAHIAQGTLIPYSQISAQGVQTAFQEAKLELRVRPHVTSDGSVAMHVRITRDEPDFTRTSVRGDPTILKREAETDLLVDDGHTAVIGGIYTRTTGRNVDQVPFFGDIPILGVLFQRRRVRDERSELLIFLTPRIVNRDEALRR</sequence>
<evidence type="ECO:0000256" key="7">
    <source>
        <dbReference type="RuleBase" id="RU004004"/>
    </source>
</evidence>